<gene>
    <name evidence="2" type="ORF">HQ36_03700</name>
</gene>
<dbReference type="RefSeq" id="WP_025842470.1">
    <property type="nucleotide sequence ID" value="NZ_JQZW01000008.1"/>
</dbReference>
<keyword evidence="3" id="KW-1185">Reference proteome</keyword>
<dbReference type="Pfam" id="PF11297">
    <property type="entry name" value="DUF3098"/>
    <property type="match status" value="1"/>
</dbReference>
<organism evidence="2 3">
    <name type="scientific">Porphyromonas gingivicanis</name>
    <dbReference type="NCBI Taxonomy" id="266762"/>
    <lineage>
        <taxon>Bacteria</taxon>
        <taxon>Pseudomonadati</taxon>
        <taxon>Bacteroidota</taxon>
        <taxon>Bacteroidia</taxon>
        <taxon>Bacteroidales</taxon>
        <taxon>Porphyromonadaceae</taxon>
        <taxon>Porphyromonas</taxon>
    </lineage>
</organism>
<dbReference type="InterPro" id="IPR021448">
    <property type="entry name" value="DUF3098"/>
</dbReference>
<dbReference type="AlphaFoldDB" id="A0A0A2G6G3"/>
<feature type="transmembrane region" description="Helical" evidence="1">
    <location>
        <begin position="7"/>
        <end position="26"/>
    </location>
</feature>
<accession>A0A0A2G6G3</accession>
<keyword evidence="1" id="KW-0472">Membrane</keyword>
<feature type="transmembrane region" description="Helical" evidence="1">
    <location>
        <begin position="46"/>
        <end position="66"/>
    </location>
</feature>
<keyword evidence="1" id="KW-1133">Transmembrane helix</keyword>
<evidence type="ECO:0000256" key="1">
    <source>
        <dbReference type="SAM" id="Phobius"/>
    </source>
</evidence>
<proteinExistence type="predicted"/>
<comment type="caution">
    <text evidence="2">The sequence shown here is derived from an EMBL/GenBank/DDBJ whole genome shotgun (WGS) entry which is preliminary data.</text>
</comment>
<dbReference type="Proteomes" id="UP000030134">
    <property type="component" value="Unassembled WGS sequence"/>
</dbReference>
<evidence type="ECO:0000313" key="3">
    <source>
        <dbReference type="Proteomes" id="UP000030134"/>
    </source>
</evidence>
<dbReference type="STRING" id="266762.HQ36_03700"/>
<keyword evidence="1" id="KW-0812">Transmembrane</keyword>
<evidence type="ECO:0000313" key="2">
    <source>
        <dbReference type="EMBL" id="KGN98037.1"/>
    </source>
</evidence>
<sequence>MIFGRKNYILIIASLLLIIFGFILMSGGGSVDGVTFNPEIFSVRRIVIAPIVSLLGFLLMVVAIMLPNKNKKGNSPKA</sequence>
<reference evidence="2 3" key="1">
    <citation type="submission" date="2014-08" db="EMBL/GenBank/DDBJ databases">
        <title>Porphyromonas gingivicanis strain:COT-022_OH1391 Genome sequencing.</title>
        <authorList>
            <person name="Wallis C."/>
            <person name="Deusch O."/>
            <person name="O'Flynn C."/>
            <person name="Davis I."/>
            <person name="Jospin G."/>
            <person name="Darling A.E."/>
            <person name="Coil D.A."/>
            <person name="Alexiev A."/>
            <person name="Horsfall A."/>
            <person name="Kirkwood N."/>
            <person name="Harris S."/>
            <person name="Eisen J.A."/>
        </authorList>
    </citation>
    <scope>NUCLEOTIDE SEQUENCE [LARGE SCALE GENOMIC DNA]</scope>
    <source>
        <strain evidence="3">COT-022 OH1391</strain>
    </source>
</reference>
<name>A0A0A2G6G3_9PORP</name>
<protein>
    <submittedName>
        <fullName evidence="2">Membrane protein</fullName>
    </submittedName>
</protein>
<dbReference type="EMBL" id="JQZW01000008">
    <property type="protein sequence ID" value="KGN98037.1"/>
    <property type="molecule type" value="Genomic_DNA"/>
</dbReference>
<dbReference type="OrthoDB" id="963379at2"/>